<evidence type="ECO:0000259" key="13">
    <source>
        <dbReference type="PROSITE" id="PS50261"/>
    </source>
</evidence>
<dbReference type="PANTHER" id="PTHR45620">
    <property type="entry name" value="PDF RECEPTOR-LIKE PROTEIN-RELATED"/>
    <property type="match status" value="1"/>
</dbReference>
<evidence type="ECO:0000313" key="15">
    <source>
        <dbReference type="Proteomes" id="UP000037510"/>
    </source>
</evidence>
<dbReference type="GO" id="GO:0007166">
    <property type="term" value="P:cell surface receptor signaling pathway"/>
    <property type="evidence" value="ECO:0007669"/>
    <property type="project" value="InterPro"/>
</dbReference>
<dbReference type="GO" id="GO:0007188">
    <property type="term" value="P:adenylate cyclase-modulating G protein-coupled receptor signaling pathway"/>
    <property type="evidence" value="ECO:0007669"/>
    <property type="project" value="TreeGrafter"/>
</dbReference>
<organism evidence="14 15">
    <name type="scientific">Operophtera brumata</name>
    <name type="common">Winter moth</name>
    <name type="synonym">Phalaena brumata</name>
    <dbReference type="NCBI Taxonomy" id="104452"/>
    <lineage>
        <taxon>Eukaryota</taxon>
        <taxon>Metazoa</taxon>
        <taxon>Ecdysozoa</taxon>
        <taxon>Arthropoda</taxon>
        <taxon>Hexapoda</taxon>
        <taxon>Insecta</taxon>
        <taxon>Pterygota</taxon>
        <taxon>Neoptera</taxon>
        <taxon>Endopterygota</taxon>
        <taxon>Lepidoptera</taxon>
        <taxon>Glossata</taxon>
        <taxon>Ditrysia</taxon>
        <taxon>Geometroidea</taxon>
        <taxon>Geometridae</taxon>
        <taxon>Larentiinae</taxon>
        <taxon>Operophtera</taxon>
    </lineage>
</organism>
<evidence type="ECO:0000256" key="1">
    <source>
        <dbReference type="ARBA" id="ARBA00004651"/>
    </source>
</evidence>
<keyword evidence="15" id="KW-1185">Reference proteome</keyword>
<dbReference type="SMART" id="SM00008">
    <property type="entry name" value="HormR"/>
    <property type="match status" value="1"/>
</dbReference>
<dbReference type="Gene3D" id="1.20.1070.10">
    <property type="entry name" value="Rhodopsin 7-helix transmembrane proteins"/>
    <property type="match status" value="2"/>
</dbReference>
<dbReference type="GO" id="GO:0005886">
    <property type="term" value="C:plasma membrane"/>
    <property type="evidence" value="ECO:0007669"/>
    <property type="project" value="UniProtKB-SubCell"/>
</dbReference>
<evidence type="ECO:0000256" key="10">
    <source>
        <dbReference type="ARBA" id="ARBA00023224"/>
    </source>
</evidence>
<feature type="domain" description="G-protein coupled receptors family 2 profile 1" evidence="12">
    <location>
        <begin position="33"/>
        <end position="129"/>
    </location>
</feature>
<dbReference type="PROSITE" id="PS50261">
    <property type="entry name" value="G_PROTEIN_RECEP_F2_4"/>
    <property type="match status" value="1"/>
</dbReference>
<keyword evidence="3" id="KW-1003">Cell membrane</keyword>
<protein>
    <submittedName>
        <fullName evidence="14">Uncharacterized protein</fullName>
    </submittedName>
</protein>
<evidence type="ECO:0000256" key="2">
    <source>
        <dbReference type="ARBA" id="ARBA00005314"/>
    </source>
</evidence>
<dbReference type="InterPro" id="IPR001879">
    <property type="entry name" value="GPCR_2_extracellular_dom"/>
</dbReference>
<dbReference type="PANTHER" id="PTHR45620:SF17">
    <property type="entry name" value="PDF RECEPTOR"/>
    <property type="match status" value="1"/>
</dbReference>
<sequence length="351" mass="39618">VPCEAVTGPKTGFKTGGAFIYAKNDKLLHDMELCLKLYQNFVYSPVMRRYASQNVAGIAYCNATFDSFLCWPPTPAGGTTNQNCPAARLSDTTRQAFRRCGNDGLWLGRRANESDHKGWTNYTPCFPTEVQNLLGKVNDDDNSKFKLEIALRTRYLEIVGFSISLIALLISLFIFAHFNRTNIHRNLFSAMTIQVIIRLPYICEVSYVLLEYAISSMFMWMFIEGLFLHSVVTANVLREKTSQAVLMGIGWGLPVLVTALKAARAALVLLPLLGITNILNMIEPVDGAVWKFALWCYVTHFLRSFQGFFIALIYCFMNSEVSRSRYFKRKVSMMTCGGKVRKQRGRVPLGT</sequence>
<dbReference type="PROSITE" id="PS00650">
    <property type="entry name" value="G_PROTEIN_RECEP_F2_2"/>
    <property type="match status" value="1"/>
</dbReference>
<comment type="caution">
    <text evidence="14">The sequence shown here is derived from an EMBL/GenBank/DDBJ whole genome shotgun (WGS) entry which is preliminary data.</text>
</comment>
<dbReference type="InterPro" id="IPR017983">
    <property type="entry name" value="GPCR_2_secretin-like_CS"/>
</dbReference>
<dbReference type="GO" id="GO:0008528">
    <property type="term" value="F:G protein-coupled peptide receptor activity"/>
    <property type="evidence" value="ECO:0007669"/>
    <property type="project" value="TreeGrafter"/>
</dbReference>
<keyword evidence="9" id="KW-0325">Glycoprotein</keyword>
<keyword evidence="7 11" id="KW-0472">Membrane</keyword>
<dbReference type="InterPro" id="IPR050332">
    <property type="entry name" value="GPCR_2"/>
</dbReference>
<keyword evidence="4 11" id="KW-0812">Transmembrane</keyword>
<feature type="transmembrane region" description="Helical" evidence="11">
    <location>
        <begin position="292"/>
        <end position="316"/>
    </location>
</feature>
<feature type="domain" description="G-protein coupled receptors family 2 profile 2" evidence="13">
    <location>
        <begin position="153"/>
        <end position="290"/>
    </location>
</feature>
<keyword evidence="6" id="KW-0297">G-protein coupled receptor</keyword>
<dbReference type="Pfam" id="PF02793">
    <property type="entry name" value="HRM"/>
    <property type="match status" value="1"/>
</dbReference>
<feature type="transmembrane region" description="Helical" evidence="11">
    <location>
        <begin position="155"/>
        <end position="175"/>
    </location>
</feature>
<dbReference type="InterPro" id="IPR000832">
    <property type="entry name" value="GPCR_2_secretin-like"/>
</dbReference>
<dbReference type="InterPro" id="IPR036445">
    <property type="entry name" value="GPCR_2_extracell_dom_sf"/>
</dbReference>
<evidence type="ECO:0000256" key="11">
    <source>
        <dbReference type="SAM" id="Phobius"/>
    </source>
</evidence>
<dbReference type="Gene3D" id="4.10.1240.10">
    <property type="entry name" value="GPCR, family 2, extracellular hormone receptor domain"/>
    <property type="match status" value="1"/>
</dbReference>
<keyword evidence="5 11" id="KW-1133">Transmembrane helix</keyword>
<dbReference type="PROSITE" id="PS00649">
    <property type="entry name" value="G_PROTEIN_RECEP_F2_1"/>
    <property type="match status" value="1"/>
</dbReference>
<evidence type="ECO:0000313" key="14">
    <source>
        <dbReference type="EMBL" id="KOB76253.1"/>
    </source>
</evidence>
<evidence type="ECO:0000256" key="5">
    <source>
        <dbReference type="ARBA" id="ARBA00022989"/>
    </source>
</evidence>
<evidence type="ECO:0000256" key="6">
    <source>
        <dbReference type="ARBA" id="ARBA00023040"/>
    </source>
</evidence>
<comment type="similarity">
    <text evidence="2">Belongs to the G-protein coupled receptor 2 family.</text>
</comment>
<dbReference type="EMBL" id="JTDY01000678">
    <property type="protein sequence ID" value="KOB76253.1"/>
    <property type="molecule type" value="Genomic_DNA"/>
</dbReference>
<evidence type="ECO:0000256" key="3">
    <source>
        <dbReference type="ARBA" id="ARBA00022475"/>
    </source>
</evidence>
<comment type="subcellular location">
    <subcellularLocation>
        <location evidence="1">Cell membrane</location>
        <topology evidence="1">Multi-pass membrane protein</topology>
    </subcellularLocation>
</comment>
<keyword evidence="10" id="KW-0807">Transducer</keyword>
<feature type="transmembrane region" description="Helical" evidence="11">
    <location>
        <begin position="249"/>
        <end position="272"/>
    </location>
</feature>
<evidence type="ECO:0000256" key="9">
    <source>
        <dbReference type="ARBA" id="ARBA00023180"/>
    </source>
</evidence>
<dbReference type="Pfam" id="PF00002">
    <property type="entry name" value="7tm_2"/>
    <property type="match status" value="1"/>
</dbReference>
<accession>A0A0L7LL32</accession>
<evidence type="ECO:0000256" key="8">
    <source>
        <dbReference type="ARBA" id="ARBA00023170"/>
    </source>
</evidence>
<feature type="non-terminal residue" evidence="14">
    <location>
        <position position="1"/>
    </location>
</feature>
<evidence type="ECO:0000256" key="4">
    <source>
        <dbReference type="ARBA" id="ARBA00022692"/>
    </source>
</evidence>
<reference evidence="14 15" key="1">
    <citation type="journal article" date="2015" name="Genome Biol. Evol.">
        <title>The genome of winter moth (Operophtera brumata) provides a genomic perspective on sexual dimorphism and phenology.</title>
        <authorList>
            <person name="Derks M.F."/>
            <person name="Smit S."/>
            <person name="Salis L."/>
            <person name="Schijlen E."/>
            <person name="Bossers A."/>
            <person name="Mateman C."/>
            <person name="Pijl A.S."/>
            <person name="de Ridder D."/>
            <person name="Groenen M.A."/>
            <person name="Visser M.E."/>
            <person name="Megens H.J."/>
        </authorList>
    </citation>
    <scope>NUCLEOTIDE SEQUENCE [LARGE SCALE GENOMIC DNA]</scope>
    <source>
        <strain evidence="14">WM2013NL</strain>
        <tissue evidence="14">Head and thorax</tissue>
    </source>
</reference>
<gene>
    <name evidence="14" type="ORF">OBRU01_06252</name>
</gene>
<name>A0A0L7LL32_OPEBR</name>
<dbReference type="STRING" id="104452.A0A0L7LL32"/>
<dbReference type="AlphaFoldDB" id="A0A0L7LL32"/>
<dbReference type="SUPFAM" id="SSF111418">
    <property type="entry name" value="Hormone receptor domain"/>
    <property type="match status" value="1"/>
</dbReference>
<dbReference type="Proteomes" id="UP000037510">
    <property type="component" value="Unassembled WGS sequence"/>
</dbReference>
<evidence type="ECO:0000259" key="12">
    <source>
        <dbReference type="PROSITE" id="PS50227"/>
    </source>
</evidence>
<dbReference type="InterPro" id="IPR017981">
    <property type="entry name" value="GPCR_2-like_7TM"/>
</dbReference>
<keyword evidence="8" id="KW-0675">Receptor</keyword>
<dbReference type="PROSITE" id="PS50227">
    <property type="entry name" value="G_PROTEIN_RECEP_F2_3"/>
    <property type="match status" value="1"/>
</dbReference>
<proteinExistence type="inferred from homology"/>
<evidence type="ECO:0000256" key="7">
    <source>
        <dbReference type="ARBA" id="ARBA00023136"/>
    </source>
</evidence>